<comment type="caution">
    <text evidence="2">The sequence shown here is derived from an EMBL/GenBank/DDBJ whole genome shotgun (WGS) entry which is preliminary data.</text>
</comment>
<dbReference type="Proteomes" id="UP001175228">
    <property type="component" value="Unassembled WGS sequence"/>
</dbReference>
<evidence type="ECO:0000313" key="2">
    <source>
        <dbReference type="EMBL" id="KAK0498102.1"/>
    </source>
</evidence>
<gene>
    <name evidence="2" type="ORF">EDD18DRAFT_1156308</name>
</gene>
<accession>A0AA39UPQ9</accession>
<proteinExistence type="predicted"/>
<organism evidence="2 3">
    <name type="scientific">Armillaria luteobubalina</name>
    <dbReference type="NCBI Taxonomy" id="153913"/>
    <lineage>
        <taxon>Eukaryota</taxon>
        <taxon>Fungi</taxon>
        <taxon>Dikarya</taxon>
        <taxon>Basidiomycota</taxon>
        <taxon>Agaricomycotina</taxon>
        <taxon>Agaricomycetes</taxon>
        <taxon>Agaricomycetidae</taxon>
        <taxon>Agaricales</taxon>
        <taxon>Marasmiineae</taxon>
        <taxon>Physalacriaceae</taxon>
        <taxon>Armillaria</taxon>
    </lineage>
</organism>
<sequence length="95" mass="10680">MYPFHAIILVVFLAPSDVRYIGSSSSLIGVKIPIGRYRPDVNKWAPSLRLLRPRSASYRSLHTCGWRTVSYRNAADLPSALTSAHHRSRATVLIF</sequence>
<keyword evidence="3" id="KW-1185">Reference proteome</keyword>
<name>A0AA39UPQ9_9AGAR</name>
<evidence type="ECO:0000256" key="1">
    <source>
        <dbReference type="SAM" id="SignalP"/>
    </source>
</evidence>
<protein>
    <recommendedName>
        <fullName evidence="4">Secreted protein</fullName>
    </recommendedName>
</protein>
<dbReference type="AlphaFoldDB" id="A0AA39UPQ9"/>
<reference evidence="2" key="1">
    <citation type="submission" date="2023-06" db="EMBL/GenBank/DDBJ databases">
        <authorList>
            <consortium name="Lawrence Berkeley National Laboratory"/>
            <person name="Ahrendt S."/>
            <person name="Sahu N."/>
            <person name="Indic B."/>
            <person name="Wong-Bajracharya J."/>
            <person name="Merenyi Z."/>
            <person name="Ke H.-M."/>
            <person name="Monk M."/>
            <person name="Kocsube S."/>
            <person name="Drula E."/>
            <person name="Lipzen A."/>
            <person name="Balint B."/>
            <person name="Henrissat B."/>
            <person name="Andreopoulos B."/>
            <person name="Martin F.M."/>
            <person name="Harder C.B."/>
            <person name="Rigling D."/>
            <person name="Ford K.L."/>
            <person name="Foster G.D."/>
            <person name="Pangilinan J."/>
            <person name="Papanicolaou A."/>
            <person name="Barry K."/>
            <person name="LaButti K."/>
            <person name="Viragh M."/>
            <person name="Koriabine M."/>
            <person name="Yan M."/>
            <person name="Riley R."/>
            <person name="Champramary S."/>
            <person name="Plett K.L."/>
            <person name="Tsai I.J."/>
            <person name="Slot J."/>
            <person name="Sipos G."/>
            <person name="Plett J."/>
            <person name="Nagy L.G."/>
            <person name="Grigoriev I.V."/>
        </authorList>
    </citation>
    <scope>NUCLEOTIDE SEQUENCE</scope>
    <source>
        <strain evidence="2">HWK02</strain>
    </source>
</reference>
<feature type="chain" id="PRO_5041334844" description="Secreted protein" evidence="1">
    <location>
        <begin position="19"/>
        <end position="95"/>
    </location>
</feature>
<evidence type="ECO:0000313" key="3">
    <source>
        <dbReference type="Proteomes" id="UP001175228"/>
    </source>
</evidence>
<feature type="signal peptide" evidence="1">
    <location>
        <begin position="1"/>
        <end position="18"/>
    </location>
</feature>
<keyword evidence="1" id="KW-0732">Signal</keyword>
<dbReference type="EMBL" id="JAUEPU010000011">
    <property type="protein sequence ID" value="KAK0498102.1"/>
    <property type="molecule type" value="Genomic_DNA"/>
</dbReference>
<evidence type="ECO:0008006" key="4">
    <source>
        <dbReference type="Google" id="ProtNLM"/>
    </source>
</evidence>